<proteinExistence type="predicted"/>
<organism evidence="2 3">
    <name type="scientific">Pararhizobium capsulatum DSM 1112</name>
    <dbReference type="NCBI Taxonomy" id="1121113"/>
    <lineage>
        <taxon>Bacteria</taxon>
        <taxon>Pseudomonadati</taxon>
        <taxon>Pseudomonadota</taxon>
        <taxon>Alphaproteobacteria</taxon>
        <taxon>Hyphomicrobiales</taxon>
        <taxon>Rhizobiaceae</taxon>
        <taxon>Rhizobium/Agrobacterium group</taxon>
        <taxon>Pararhizobium</taxon>
    </lineage>
</organism>
<feature type="domain" description="CD-NTase-associated protein 12/Pycsar effector protein TIR" evidence="1">
    <location>
        <begin position="155"/>
        <end position="209"/>
    </location>
</feature>
<comment type="caution">
    <text evidence="2">The sequence shown here is derived from an EMBL/GenBank/DDBJ whole genome shotgun (WGS) entry which is preliminary data.</text>
</comment>
<evidence type="ECO:0000259" key="1">
    <source>
        <dbReference type="Pfam" id="PF10137"/>
    </source>
</evidence>
<dbReference type="Pfam" id="PF10137">
    <property type="entry name" value="CAP12-PCTIR_TIR"/>
    <property type="match status" value="1"/>
</dbReference>
<dbReference type="RefSeq" id="WP_370878569.1">
    <property type="nucleotide sequence ID" value="NZ_JAUSVF010000002.1"/>
</dbReference>
<sequence>MEVLKIPPFPSRALVIASANVLRAVGHSGFNALRLEWNLDDTDAGSGGSVADRATSLATYALKDPELRTPEGISLQSAIVAKAGEIYREGYMNNIGEKERLAFKKHSSEAGTMNDVSESGMLELGDTIGHVEIANVEGRPNDIVRVRPAISRSNKVFIVHGHDEGAIYKLARFLENMKLEVIILKERPNQGRTIIDRFEDCANEVGFAVGDVKCATAFWCCRLRRQRRRLRTMVSSRHSFLWQSLRSRHAGFRAAARQLRSDQQIHHLPCKSPDKTGNLLAYAASLKIHPIKWGRDGAYCGSVPSPAPCRYQ</sequence>
<evidence type="ECO:0000313" key="2">
    <source>
        <dbReference type="EMBL" id="MDQ0322427.1"/>
    </source>
</evidence>
<reference evidence="2 3" key="1">
    <citation type="submission" date="2023-07" db="EMBL/GenBank/DDBJ databases">
        <title>Genomic Encyclopedia of Type Strains, Phase IV (KMG-IV): sequencing the most valuable type-strain genomes for metagenomic binning, comparative biology and taxonomic classification.</title>
        <authorList>
            <person name="Goeker M."/>
        </authorList>
    </citation>
    <scope>NUCLEOTIDE SEQUENCE [LARGE SCALE GENOMIC DNA]</scope>
    <source>
        <strain evidence="2 3">DSM 1112</strain>
    </source>
</reference>
<accession>A0ABU0BWV4</accession>
<name>A0ABU0BWV4_9HYPH</name>
<dbReference type="EMBL" id="JAUSVF010000002">
    <property type="protein sequence ID" value="MDQ0322427.1"/>
    <property type="molecule type" value="Genomic_DNA"/>
</dbReference>
<evidence type="ECO:0000313" key="3">
    <source>
        <dbReference type="Proteomes" id="UP001230207"/>
    </source>
</evidence>
<dbReference type="Proteomes" id="UP001230207">
    <property type="component" value="Unassembled WGS sequence"/>
</dbReference>
<protein>
    <recommendedName>
        <fullName evidence="1">CD-NTase-associated protein 12/Pycsar effector protein TIR domain-containing protein</fullName>
    </recommendedName>
</protein>
<gene>
    <name evidence="2" type="ORF">QO002_004633</name>
</gene>
<keyword evidence="3" id="KW-1185">Reference proteome</keyword>
<dbReference type="InterPro" id="IPR019302">
    <property type="entry name" value="CAP12/PCTIR_TIR_dom"/>
</dbReference>